<evidence type="ECO:0000313" key="2">
    <source>
        <dbReference type="Proteomes" id="UP000274131"/>
    </source>
</evidence>
<dbReference type="WBParaSite" id="EVEC_0000820801-mRNA-1">
    <property type="protein sequence ID" value="EVEC_0000820801-mRNA-1"/>
    <property type="gene ID" value="EVEC_0000820801"/>
</dbReference>
<organism evidence="3">
    <name type="scientific">Enterobius vermicularis</name>
    <name type="common">Human pinworm</name>
    <dbReference type="NCBI Taxonomy" id="51028"/>
    <lineage>
        <taxon>Eukaryota</taxon>
        <taxon>Metazoa</taxon>
        <taxon>Ecdysozoa</taxon>
        <taxon>Nematoda</taxon>
        <taxon>Chromadorea</taxon>
        <taxon>Rhabditida</taxon>
        <taxon>Spirurina</taxon>
        <taxon>Oxyuridomorpha</taxon>
        <taxon>Oxyuroidea</taxon>
        <taxon>Oxyuridae</taxon>
        <taxon>Enterobius</taxon>
    </lineage>
</organism>
<dbReference type="OrthoDB" id="5778031at2759"/>
<proteinExistence type="predicted"/>
<reference evidence="1 2" key="2">
    <citation type="submission" date="2018-10" db="EMBL/GenBank/DDBJ databases">
        <authorList>
            <consortium name="Pathogen Informatics"/>
        </authorList>
    </citation>
    <scope>NUCLEOTIDE SEQUENCE [LARGE SCALE GENOMIC DNA]</scope>
</reference>
<keyword evidence="2" id="KW-1185">Reference proteome</keyword>
<name>A0A0N4VCB9_ENTVE</name>
<sequence>MEDGTTVSGNEHLDLKGFYRTSTLMSLTNAAACRTFWVVKTSARSASMPAATILKPPQTDKVPPSPEEYNHLDPKGWQMGVGGKILPRLPEGAKVGSLVMGKYGLYHPERRRQALLFREAIEKGGKAQSARPIDLFFLRIQCCLAVVSFACTVWCVTCLVHGAPIWPFEHHKVPGTN</sequence>
<dbReference type="AlphaFoldDB" id="A0A0N4VCB9"/>
<dbReference type="STRING" id="51028.A0A0N4VCB9"/>
<dbReference type="EMBL" id="UXUI01009045">
    <property type="protein sequence ID" value="VDD92941.1"/>
    <property type="molecule type" value="Genomic_DNA"/>
</dbReference>
<reference evidence="3" key="1">
    <citation type="submission" date="2017-02" db="UniProtKB">
        <authorList>
            <consortium name="WormBaseParasite"/>
        </authorList>
    </citation>
    <scope>IDENTIFICATION</scope>
</reference>
<evidence type="ECO:0000313" key="3">
    <source>
        <dbReference type="WBParaSite" id="EVEC_0000820801-mRNA-1"/>
    </source>
</evidence>
<evidence type="ECO:0000313" key="1">
    <source>
        <dbReference type="EMBL" id="VDD92941.1"/>
    </source>
</evidence>
<protein>
    <submittedName>
        <fullName evidence="3">YDG domain-containing protein</fullName>
    </submittedName>
</protein>
<gene>
    <name evidence="1" type="ORF">EVEC_LOCUS7692</name>
</gene>
<dbReference type="Proteomes" id="UP000274131">
    <property type="component" value="Unassembled WGS sequence"/>
</dbReference>
<accession>A0A0N4VCB9</accession>